<dbReference type="OrthoDB" id="1872570at2759"/>
<dbReference type="STRING" id="56857.A0A200QJW9"/>
<protein>
    <submittedName>
        <fullName evidence="2">Proteinase inhibitor I3</fullName>
    </submittedName>
</protein>
<sequence>MKTLTSLLLLSLFFFAFSIKYSPVLAQTELESVRDIAGDELQTVEVSDGLPVTFTPVNPNEGIIRVSTDLNIKFSNVATICIQSMVWRLDLDESTGQRFIATNGVEGNPGFETLSNWFKIQKDGEDYKLVFCPTVCDFCRPICGDIGIYIGGDGVRRLAFTNPCTHRSIIEHSQKHHRSSTTIAVNRTRPSSCNVAAILDRVLPSADHLHVTPQPSSIEFCLLHLCDPPS</sequence>
<gene>
    <name evidence="2" type="ORF">BVC80_645g58</name>
</gene>
<dbReference type="PANTHER" id="PTHR33107">
    <property type="entry name" value="KUNITZ TRYPSIN INHIBITOR 2"/>
    <property type="match status" value="1"/>
</dbReference>
<feature type="chain" id="PRO_5012690609" evidence="1">
    <location>
        <begin position="27"/>
        <end position="230"/>
    </location>
</feature>
<feature type="signal peptide" evidence="1">
    <location>
        <begin position="1"/>
        <end position="26"/>
    </location>
</feature>
<keyword evidence="1" id="KW-0732">Signal</keyword>
<proteinExistence type="predicted"/>
<accession>A0A200QJW9</accession>
<dbReference type="SMART" id="SM00452">
    <property type="entry name" value="STI"/>
    <property type="match status" value="1"/>
</dbReference>
<dbReference type="GO" id="GO:0004866">
    <property type="term" value="F:endopeptidase inhibitor activity"/>
    <property type="evidence" value="ECO:0007669"/>
    <property type="project" value="InterPro"/>
</dbReference>
<comment type="caution">
    <text evidence="2">The sequence shown here is derived from an EMBL/GenBank/DDBJ whole genome shotgun (WGS) entry which is preliminary data.</text>
</comment>
<dbReference type="EMBL" id="MVGT01001847">
    <property type="protein sequence ID" value="OVA10735.1"/>
    <property type="molecule type" value="Genomic_DNA"/>
</dbReference>
<dbReference type="Proteomes" id="UP000195402">
    <property type="component" value="Unassembled WGS sequence"/>
</dbReference>
<reference evidence="2 3" key="1">
    <citation type="journal article" date="2017" name="Mol. Plant">
        <title>The Genome of Medicinal Plant Macleaya cordata Provides New Insights into Benzylisoquinoline Alkaloids Metabolism.</title>
        <authorList>
            <person name="Liu X."/>
            <person name="Liu Y."/>
            <person name="Huang P."/>
            <person name="Ma Y."/>
            <person name="Qing Z."/>
            <person name="Tang Q."/>
            <person name="Cao H."/>
            <person name="Cheng P."/>
            <person name="Zheng Y."/>
            <person name="Yuan Z."/>
            <person name="Zhou Y."/>
            <person name="Liu J."/>
            <person name="Tang Z."/>
            <person name="Zhuo Y."/>
            <person name="Zhang Y."/>
            <person name="Yu L."/>
            <person name="Huang J."/>
            <person name="Yang P."/>
            <person name="Peng Q."/>
            <person name="Zhang J."/>
            <person name="Jiang W."/>
            <person name="Zhang Z."/>
            <person name="Lin K."/>
            <person name="Ro D.K."/>
            <person name="Chen X."/>
            <person name="Xiong X."/>
            <person name="Shang Y."/>
            <person name="Huang S."/>
            <person name="Zeng J."/>
        </authorList>
    </citation>
    <scope>NUCLEOTIDE SEQUENCE [LARGE SCALE GENOMIC DNA]</scope>
    <source>
        <strain evidence="3">cv. BLH2017</strain>
        <tissue evidence="2">Root</tissue>
    </source>
</reference>
<evidence type="ECO:0000313" key="2">
    <source>
        <dbReference type="EMBL" id="OVA10735.1"/>
    </source>
</evidence>
<dbReference type="AlphaFoldDB" id="A0A200QJW9"/>
<keyword evidence="3" id="KW-1185">Reference proteome</keyword>
<dbReference type="Gene3D" id="2.80.10.50">
    <property type="match status" value="1"/>
</dbReference>
<dbReference type="InterPro" id="IPR011065">
    <property type="entry name" value="Kunitz_inhibitor_STI-like_sf"/>
</dbReference>
<organism evidence="2 3">
    <name type="scientific">Macleaya cordata</name>
    <name type="common">Five-seeded plume-poppy</name>
    <name type="synonym">Bocconia cordata</name>
    <dbReference type="NCBI Taxonomy" id="56857"/>
    <lineage>
        <taxon>Eukaryota</taxon>
        <taxon>Viridiplantae</taxon>
        <taxon>Streptophyta</taxon>
        <taxon>Embryophyta</taxon>
        <taxon>Tracheophyta</taxon>
        <taxon>Spermatophyta</taxon>
        <taxon>Magnoliopsida</taxon>
        <taxon>Ranunculales</taxon>
        <taxon>Papaveraceae</taxon>
        <taxon>Papaveroideae</taxon>
        <taxon>Macleaya</taxon>
    </lineage>
</organism>
<evidence type="ECO:0000256" key="1">
    <source>
        <dbReference type="SAM" id="SignalP"/>
    </source>
</evidence>
<dbReference type="InterPro" id="IPR002160">
    <property type="entry name" value="Prot_inh_Kunz-lg"/>
</dbReference>
<name>A0A200QJW9_MACCD</name>
<dbReference type="InParanoid" id="A0A200QJW9"/>
<dbReference type="SUPFAM" id="SSF50386">
    <property type="entry name" value="STI-like"/>
    <property type="match status" value="1"/>
</dbReference>
<evidence type="ECO:0000313" key="3">
    <source>
        <dbReference type="Proteomes" id="UP000195402"/>
    </source>
</evidence>
<dbReference type="PANTHER" id="PTHR33107:SF5">
    <property type="entry name" value="KUNITZ TRYPSIN INHIBITOR 5"/>
    <property type="match status" value="1"/>
</dbReference>
<dbReference type="Pfam" id="PF00197">
    <property type="entry name" value="Kunitz_legume"/>
    <property type="match status" value="1"/>
</dbReference>